<dbReference type="InterPro" id="IPR014002">
    <property type="entry name" value="Agenet_dom_plant"/>
</dbReference>
<sequence length="482" mass="55718">MSNLNLQRGDKIEVTRTQKQQNAWFSATVLQSPEKTSNLVFVEYQTLISKNGNESNPTLREYVDVSNVRPQPPPQDLDFCFSVGNNVEAFHKSGWRRGTVVRVFDNERRCSVVFDCDEEGKVFDFEMSSLRLHRQWDDGSWVPPLLQQKSSGDMEAKPRKIKLKIKFSGRTSEAKFSEGTLVEIRSDEEGFHGSYYGATIISFLGNDRFMVEYKTLLSDDRSEFLKEAVDAQSIRPFPPKIHVEQFKQHETVDAWYNDGWWTGVVSRVLEGFNYVIHFASTKELLIFEHSNVRIHQEWVNGKWVSISTNEDRSSISEPKFTKPKLKIKFEGEKSKEKFSNGTRVEVRSDEEGFLGSWYTAVIIGSIGSNKFLVQYQTLKTDDESQFLLEEADLGRIRPVPPKIVRVKPFKRLEDVDAWYNEGWWLGVISKVLDGLKYVVYFRSTEEVMVFKHSELRPRLIWIDGKWVASEGMLLDIMVATPN</sequence>
<dbReference type="PANTHER" id="PTHR31917:SF147">
    <property type="entry name" value="AGENET DOMAIN-CONTAINING PROTEIN"/>
    <property type="match status" value="1"/>
</dbReference>
<protein>
    <submittedName>
        <fullName evidence="2">Agenet-like domain</fullName>
    </submittedName>
</protein>
<dbReference type="SMART" id="SM00743">
    <property type="entry name" value="Agenet"/>
    <property type="match status" value="6"/>
</dbReference>
<keyword evidence="3" id="KW-1185">Reference proteome</keyword>
<dbReference type="AlphaFoldDB" id="A0AAN8YUK0"/>
<dbReference type="CDD" id="cd20405">
    <property type="entry name" value="Tudor_Agenet_AtDUF_rpt1_3"/>
    <property type="match status" value="2"/>
</dbReference>
<feature type="domain" description="Agenet" evidence="1">
    <location>
        <begin position="4"/>
        <end position="76"/>
    </location>
</feature>
<accession>A0AAN8YUK0</accession>
<dbReference type="Pfam" id="PF05641">
    <property type="entry name" value="Agenet"/>
    <property type="match status" value="3"/>
</dbReference>
<evidence type="ECO:0000259" key="1">
    <source>
        <dbReference type="SMART" id="SM00743"/>
    </source>
</evidence>
<gene>
    <name evidence="2" type="ORF">RJ641_020972</name>
</gene>
<dbReference type="CDD" id="cd20406">
    <property type="entry name" value="Tudor_Agenet_AtDUF_rpt2_4"/>
    <property type="match status" value="2"/>
</dbReference>
<feature type="domain" description="Agenet" evidence="1">
    <location>
        <begin position="174"/>
        <end position="242"/>
    </location>
</feature>
<dbReference type="Gene3D" id="2.30.30.140">
    <property type="match status" value="1"/>
</dbReference>
<name>A0AAN8YUK0_9MAGN</name>
<comment type="caution">
    <text evidence="2">The sequence shown here is derived from an EMBL/GenBank/DDBJ whole genome shotgun (WGS) entry which is preliminary data.</text>
</comment>
<evidence type="ECO:0000313" key="2">
    <source>
        <dbReference type="EMBL" id="KAK6913651.1"/>
    </source>
</evidence>
<dbReference type="PANTHER" id="PTHR31917">
    <property type="entry name" value="AGENET DOMAIN-CONTAINING PROTEIN-RELATED"/>
    <property type="match status" value="1"/>
</dbReference>
<dbReference type="EMBL" id="JBAMMX010000026">
    <property type="protein sequence ID" value="KAK6913651.1"/>
    <property type="molecule type" value="Genomic_DNA"/>
</dbReference>
<reference evidence="2 3" key="1">
    <citation type="submission" date="2023-12" db="EMBL/GenBank/DDBJ databases">
        <title>A high-quality genome assembly for Dillenia turbinata (Dilleniales).</title>
        <authorList>
            <person name="Chanderbali A."/>
        </authorList>
    </citation>
    <scope>NUCLEOTIDE SEQUENCE [LARGE SCALE GENOMIC DNA]</scope>
    <source>
        <strain evidence="2">LSX21</strain>
        <tissue evidence="2">Leaf</tissue>
    </source>
</reference>
<evidence type="ECO:0000313" key="3">
    <source>
        <dbReference type="Proteomes" id="UP001370490"/>
    </source>
</evidence>
<feature type="domain" description="Agenet" evidence="1">
    <location>
        <begin position="336"/>
        <end position="404"/>
    </location>
</feature>
<dbReference type="Proteomes" id="UP001370490">
    <property type="component" value="Unassembled WGS sequence"/>
</dbReference>
<feature type="domain" description="Agenet" evidence="1">
    <location>
        <begin position="244"/>
        <end position="300"/>
    </location>
</feature>
<dbReference type="InterPro" id="IPR008395">
    <property type="entry name" value="Agenet-like_dom"/>
</dbReference>
<organism evidence="2 3">
    <name type="scientific">Dillenia turbinata</name>
    <dbReference type="NCBI Taxonomy" id="194707"/>
    <lineage>
        <taxon>Eukaryota</taxon>
        <taxon>Viridiplantae</taxon>
        <taxon>Streptophyta</taxon>
        <taxon>Embryophyta</taxon>
        <taxon>Tracheophyta</taxon>
        <taxon>Spermatophyta</taxon>
        <taxon>Magnoliopsida</taxon>
        <taxon>eudicotyledons</taxon>
        <taxon>Gunneridae</taxon>
        <taxon>Pentapetalae</taxon>
        <taxon>Dilleniales</taxon>
        <taxon>Dilleniaceae</taxon>
        <taxon>Dillenia</taxon>
    </lineage>
</organism>
<feature type="domain" description="Agenet" evidence="1">
    <location>
        <begin position="407"/>
        <end position="463"/>
    </location>
</feature>
<feature type="domain" description="Agenet" evidence="1">
    <location>
        <begin position="79"/>
        <end position="138"/>
    </location>
</feature>
<proteinExistence type="predicted"/>